<dbReference type="Gene3D" id="3.20.20.10">
    <property type="entry name" value="Alanine racemase"/>
    <property type="match status" value="1"/>
</dbReference>
<organism evidence="9 10">
    <name type="scientific">Parvibium lacunae</name>
    <dbReference type="NCBI Taxonomy" id="1888893"/>
    <lineage>
        <taxon>Bacteria</taxon>
        <taxon>Pseudomonadati</taxon>
        <taxon>Pseudomonadota</taxon>
        <taxon>Betaproteobacteria</taxon>
        <taxon>Burkholderiales</taxon>
        <taxon>Alcaligenaceae</taxon>
        <taxon>Parvibium</taxon>
    </lineage>
</organism>
<dbReference type="Pfam" id="PF00842">
    <property type="entry name" value="Ala_racemase_C"/>
    <property type="match status" value="1"/>
</dbReference>
<dbReference type="RefSeq" id="WP_114401943.1">
    <property type="nucleotide sequence ID" value="NZ_QPGB01000001.1"/>
</dbReference>
<dbReference type="Proteomes" id="UP000252357">
    <property type="component" value="Unassembled WGS sequence"/>
</dbReference>
<keyword evidence="4 5" id="KW-0413">Isomerase</keyword>
<feature type="active site" description="Proton acceptor; specific for L-alanine" evidence="5">
    <location>
        <position position="260"/>
    </location>
</feature>
<dbReference type="FunFam" id="3.20.20.10:FF:000002">
    <property type="entry name" value="Alanine racemase"/>
    <property type="match status" value="1"/>
</dbReference>
<evidence type="ECO:0000256" key="4">
    <source>
        <dbReference type="ARBA" id="ARBA00023235"/>
    </source>
</evidence>
<dbReference type="NCBIfam" id="TIGR00492">
    <property type="entry name" value="alr"/>
    <property type="match status" value="1"/>
</dbReference>
<evidence type="ECO:0000256" key="6">
    <source>
        <dbReference type="PIRSR" id="PIRSR600821-50"/>
    </source>
</evidence>
<keyword evidence="3 5" id="KW-0663">Pyridoxal phosphate</keyword>
<protein>
    <recommendedName>
        <fullName evidence="5">Alanine racemase</fullName>
        <ecNumber evidence="5">5.1.1.1</ecNumber>
    </recommendedName>
</protein>
<comment type="similarity">
    <text evidence="5">Belongs to the alanine racemase family.</text>
</comment>
<dbReference type="Gene3D" id="2.40.37.10">
    <property type="entry name" value="Lyase, Ornithine Decarboxylase, Chain A, domain 1"/>
    <property type="match status" value="1"/>
</dbReference>
<dbReference type="EMBL" id="QPGB01000001">
    <property type="protein sequence ID" value="RCS59796.1"/>
    <property type="molecule type" value="Genomic_DNA"/>
</dbReference>
<dbReference type="AlphaFoldDB" id="A0A368L839"/>
<dbReference type="InterPro" id="IPR000821">
    <property type="entry name" value="Ala_racemase"/>
</dbReference>
<proteinExistence type="inferred from homology"/>
<comment type="cofactor">
    <cofactor evidence="2 5 6">
        <name>pyridoxal 5'-phosphate</name>
        <dbReference type="ChEBI" id="CHEBI:597326"/>
    </cofactor>
</comment>
<feature type="binding site" evidence="5 7">
    <location>
        <position position="308"/>
    </location>
    <ligand>
        <name>substrate</name>
    </ligand>
</feature>
<dbReference type="PANTHER" id="PTHR30511">
    <property type="entry name" value="ALANINE RACEMASE"/>
    <property type="match status" value="1"/>
</dbReference>
<dbReference type="HAMAP" id="MF_01201">
    <property type="entry name" value="Ala_racemase"/>
    <property type="match status" value="1"/>
</dbReference>
<evidence type="ECO:0000256" key="3">
    <source>
        <dbReference type="ARBA" id="ARBA00022898"/>
    </source>
</evidence>
<evidence type="ECO:0000313" key="9">
    <source>
        <dbReference type="EMBL" id="RCS59796.1"/>
    </source>
</evidence>
<name>A0A368L839_9BURK</name>
<evidence type="ECO:0000256" key="7">
    <source>
        <dbReference type="PIRSR" id="PIRSR600821-52"/>
    </source>
</evidence>
<dbReference type="InterPro" id="IPR001608">
    <property type="entry name" value="Ala_racemase_N"/>
</dbReference>
<dbReference type="UniPathway" id="UPA00042">
    <property type="reaction ID" value="UER00497"/>
</dbReference>
<comment type="pathway">
    <text evidence="5">Amino-acid biosynthesis; D-alanine biosynthesis; D-alanine from L-alanine: step 1/1.</text>
</comment>
<dbReference type="CDD" id="cd06827">
    <property type="entry name" value="PLPDE_III_AR_proteobact"/>
    <property type="match status" value="1"/>
</dbReference>
<dbReference type="SUPFAM" id="SSF50621">
    <property type="entry name" value="Alanine racemase C-terminal domain-like"/>
    <property type="match status" value="1"/>
</dbReference>
<dbReference type="GO" id="GO:0030170">
    <property type="term" value="F:pyridoxal phosphate binding"/>
    <property type="evidence" value="ECO:0007669"/>
    <property type="project" value="UniProtKB-UniRule"/>
</dbReference>
<dbReference type="SMART" id="SM01005">
    <property type="entry name" value="Ala_racemase_C"/>
    <property type="match status" value="1"/>
</dbReference>
<feature type="active site" description="Proton acceptor; specific for D-alanine" evidence="5">
    <location>
        <position position="39"/>
    </location>
</feature>
<evidence type="ECO:0000256" key="2">
    <source>
        <dbReference type="ARBA" id="ARBA00001933"/>
    </source>
</evidence>
<comment type="catalytic activity">
    <reaction evidence="1 5">
        <text>L-alanine = D-alanine</text>
        <dbReference type="Rhea" id="RHEA:20249"/>
        <dbReference type="ChEBI" id="CHEBI:57416"/>
        <dbReference type="ChEBI" id="CHEBI:57972"/>
        <dbReference type="EC" id="5.1.1.1"/>
    </reaction>
</comment>
<accession>A0A368L839</accession>
<dbReference type="PANTHER" id="PTHR30511:SF0">
    <property type="entry name" value="ALANINE RACEMASE, CATABOLIC-RELATED"/>
    <property type="match status" value="1"/>
</dbReference>
<feature type="domain" description="Alanine racemase C-terminal" evidence="8">
    <location>
        <begin position="239"/>
        <end position="363"/>
    </location>
</feature>
<dbReference type="InterPro" id="IPR029066">
    <property type="entry name" value="PLP-binding_barrel"/>
</dbReference>
<dbReference type="SUPFAM" id="SSF51419">
    <property type="entry name" value="PLP-binding barrel"/>
    <property type="match status" value="1"/>
</dbReference>
<dbReference type="OrthoDB" id="9813814at2"/>
<dbReference type="InterPro" id="IPR011079">
    <property type="entry name" value="Ala_racemase_C"/>
</dbReference>
<evidence type="ECO:0000313" key="10">
    <source>
        <dbReference type="Proteomes" id="UP000252357"/>
    </source>
</evidence>
<evidence type="ECO:0000259" key="8">
    <source>
        <dbReference type="SMART" id="SM01005"/>
    </source>
</evidence>
<reference evidence="9 10" key="1">
    <citation type="journal article" date="2018" name="Int. J. Syst. Evol. Microbiol.">
        <title>Parvibium lacunae gen. nov., sp. nov., a new member of the family Alcaligenaceae isolated from a freshwater pond.</title>
        <authorList>
            <person name="Chen W.M."/>
            <person name="Xie P.B."/>
            <person name="Hsu M.Y."/>
            <person name="Sheu S.Y."/>
        </authorList>
    </citation>
    <scope>NUCLEOTIDE SEQUENCE [LARGE SCALE GENOMIC DNA]</scope>
    <source>
        <strain evidence="9 10">KMB9</strain>
    </source>
</reference>
<dbReference type="EC" id="5.1.1.1" evidence="5"/>
<evidence type="ECO:0000256" key="5">
    <source>
        <dbReference type="HAMAP-Rule" id="MF_01201"/>
    </source>
</evidence>
<dbReference type="PRINTS" id="PR00992">
    <property type="entry name" value="ALARACEMASE"/>
</dbReference>
<gene>
    <name evidence="9" type="primary">alr</name>
    <name evidence="9" type="ORF">DU000_03580</name>
</gene>
<dbReference type="InterPro" id="IPR009006">
    <property type="entry name" value="Ala_racemase/Decarboxylase_C"/>
</dbReference>
<sequence>MPFRHARPLVAEVSHSALQHNLAVVKQQAPYSRIWAVIKADGYGHGALRVADALPRADGLAMLEMETALALREDKETRPILLLEGVFNAEEWRLCAQHQLQATLHSEAQLRWLETQRLPAPVVVHVKINTGMNRLGFLPNQVTTVYQRLLASKQVADIRWLTHFANADHDAHDTLSVSQQLTAFDTALAGLPGLRSVSNSAAILRHAGHAADWVRPGIMLYGATPFADQSAAQCGLRPAMTLRSEIIAIQTLTPGQAVGYGSRFVATTETVIGVVACGYADGYPRHAPDGTPVAVANLPSRLLGRVSMDMLTIDLTAIPRPQIGMPVELWGQQVPIDAVAQAAGTIGYELMCAVAPRVDVVDVP</sequence>
<evidence type="ECO:0000256" key="1">
    <source>
        <dbReference type="ARBA" id="ARBA00000316"/>
    </source>
</evidence>
<dbReference type="PROSITE" id="PS00395">
    <property type="entry name" value="ALANINE_RACEMASE"/>
    <property type="match status" value="1"/>
</dbReference>
<dbReference type="GO" id="GO:0008784">
    <property type="term" value="F:alanine racemase activity"/>
    <property type="evidence" value="ECO:0007669"/>
    <property type="project" value="UniProtKB-UniRule"/>
</dbReference>
<feature type="modified residue" description="N6-(pyridoxal phosphate)lysine" evidence="5 6">
    <location>
        <position position="39"/>
    </location>
</feature>
<keyword evidence="10" id="KW-1185">Reference proteome</keyword>
<dbReference type="GO" id="GO:0030632">
    <property type="term" value="P:D-alanine biosynthetic process"/>
    <property type="evidence" value="ECO:0007669"/>
    <property type="project" value="UniProtKB-UniRule"/>
</dbReference>
<comment type="caution">
    <text evidence="9">The sequence shown here is derived from an EMBL/GenBank/DDBJ whole genome shotgun (WGS) entry which is preliminary data.</text>
</comment>
<feature type="binding site" evidence="5 7">
    <location>
        <position position="134"/>
    </location>
    <ligand>
        <name>substrate</name>
    </ligand>
</feature>
<comment type="function">
    <text evidence="5">Catalyzes the interconversion of L-alanine and D-alanine. May also act on other amino acids.</text>
</comment>
<dbReference type="InterPro" id="IPR020622">
    <property type="entry name" value="Ala_racemase_pyridoxalP-BS"/>
</dbReference>
<dbReference type="Pfam" id="PF01168">
    <property type="entry name" value="Ala_racemase_N"/>
    <property type="match status" value="1"/>
</dbReference>
<dbReference type="GO" id="GO:0005829">
    <property type="term" value="C:cytosol"/>
    <property type="evidence" value="ECO:0007669"/>
    <property type="project" value="TreeGrafter"/>
</dbReference>